<dbReference type="PANTHER" id="PTHR44520">
    <property type="entry name" value="RESPONSE REGULATOR RCP1-RELATED"/>
    <property type="match status" value="1"/>
</dbReference>
<dbReference type="Gene3D" id="3.40.50.2300">
    <property type="match status" value="1"/>
</dbReference>
<sequence>MDEQKYSRPIEILLVEDNPGDARLTIEALKEGKVRNNIYVATDGLEALNYLFREGKFVNVTRPDIILLDLNLPKKNGREVLEIIKSDKDLRRIPVVILTTSKAEEDIVKTYDLHANCYITKPVDLDQFIRVIKSMEDFWLTIVKLPGGD</sequence>
<dbReference type="InterPro" id="IPR011006">
    <property type="entry name" value="CheY-like_superfamily"/>
</dbReference>
<comment type="caution">
    <text evidence="3">The sequence shown here is derived from an EMBL/GenBank/DDBJ whole genome shotgun (WGS) entry which is preliminary data.</text>
</comment>
<proteinExistence type="predicted"/>
<keyword evidence="1" id="KW-0597">Phosphoprotein</keyword>
<dbReference type="PATRIC" id="fig|1705409.3.peg.1442"/>
<dbReference type="PROSITE" id="PS50110">
    <property type="entry name" value="RESPONSE_REGULATORY"/>
    <property type="match status" value="1"/>
</dbReference>
<organism evidence="3 4">
    <name type="scientific">Candidatus Methanofastidiosum methylothiophilum</name>
    <dbReference type="NCBI Taxonomy" id="1705564"/>
    <lineage>
        <taxon>Archaea</taxon>
        <taxon>Methanobacteriati</taxon>
        <taxon>Methanobacteriota</taxon>
        <taxon>Stenosarchaea group</taxon>
        <taxon>Candidatus Methanofastidiosia</taxon>
        <taxon>Candidatus Methanofastidiosales</taxon>
        <taxon>Candidatus Methanofastidiosaceae</taxon>
        <taxon>Candidatus Methanofastidiosum</taxon>
    </lineage>
</organism>
<protein>
    <submittedName>
        <fullName evidence="3">Response regulator PleD</fullName>
    </submittedName>
</protein>
<feature type="domain" description="Response regulatory" evidence="2">
    <location>
        <begin position="11"/>
        <end position="136"/>
    </location>
</feature>
<name>A0A150J140_9EURY</name>
<feature type="modified residue" description="4-aspartylphosphate" evidence="1">
    <location>
        <position position="69"/>
    </location>
</feature>
<dbReference type="Pfam" id="PF00072">
    <property type="entry name" value="Response_reg"/>
    <property type="match status" value="1"/>
</dbReference>
<dbReference type="SUPFAM" id="SSF52172">
    <property type="entry name" value="CheY-like"/>
    <property type="match status" value="1"/>
</dbReference>
<dbReference type="Proteomes" id="UP000075398">
    <property type="component" value="Unassembled WGS sequence"/>
</dbReference>
<dbReference type="CDD" id="cd17557">
    <property type="entry name" value="REC_Rcp-like"/>
    <property type="match status" value="1"/>
</dbReference>
<evidence type="ECO:0000313" key="4">
    <source>
        <dbReference type="Proteomes" id="UP000075398"/>
    </source>
</evidence>
<dbReference type="InterPro" id="IPR001789">
    <property type="entry name" value="Sig_transdc_resp-reg_receiver"/>
</dbReference>
<evidence type="ECO:0000313" key="3">
    <source>
        <dbReference type="EMBL" id="KYC50952.1"/>
    </source>
</evidence>
<dbReference type="SMART" id="SM00448">
    <property type="entry name" value="REC"/>
    <property type="match status" value="1"/>
</dbReference>
<dbReference type="GO" id="GO:0000160">
    <property type="term" value="P:phosphorelay signal transduction system"/>
    <property type="evidence" value="ECO:0007669"/>
    <property type="project" value="InterPro"/>
</dbReference>
<dbReference type="PANTHER" id="PTHR44520:SF2">
    <property type="entry name" value="RESPONSE REGULATOR RCP1"/>
    <property type="match status" value="1"/>
</dbReference>
<gene>
    <name evidence="3" type="ORF">AMQ22_01383</name>
</gene>
<dbReference type="EMBL" id="LNGC01000065">
    <property type="protein sequence ID" value="KYC50952.1"/>
    <property type="molecule type" value="Genomic_DNA"/>
</dbReference>
<dbReference type="InterPro" id="IPR052893">
    <property type="entry name" value="TCS_response_regulator"/>
</dbReference>
<reference evidence="3 4" key="1">
    <citation type="journal article" date="2016" name="ISME J.">
        <title>Chasing the elusive Euryarchaeota class WSA2: genomes reveal a uniquely fastidious methyl-reducing methanogen.</title>
        <authorList>
            <person name="Nobu M.K."/>
            <person name="Narihiro T."/>
            <person name="Kuroda K."/>
            <person name="Mei R."/>
            <person name="Liu W.T."/>
        </authorList>
    </citation>
    <scope>NUCLEOTIDE SEQUENCE [LARGE SCALE GENOMIC DNA]</scope>
    <source>
        <strain evidence="3">U1lsi0528_Bin055</strain>
    </source>
</reference>
<evidence type="ECO:0000256" key="1">
    <source>
        <dbReference type="PROSITE-ProRule" id="PRU00169"/>
    </source>
</evidence>
<accession>A0A150J140</accession>
<evidence type="ECO:0000259" key="2">
    <source>
        <dbReference type="PROSITE" id="PS50110"/>
    </source>
</evidence>
<dbReference type="AlphaFoldDB" id="A0A150J140"/>